<name>A0A8H4X1B6_9HYPO</name>
<sequence>MPKYEDIEPSTPSTRPIMESPPTTSELTSTLWLPSGTTLGPLPDEELMVAPITKYDDPTQVAPGFKFAAVKTNIATKSQFSTVRVAWTAPENKLVDDACRHAPKTCHGKRIARVLPFKREFANLLCVDEAKPHVTDISKNVLAAPASIALSRYSDAYPAHSKASVSVAGEERRRPTKPVALQASHRSAVSEAIDLVVEIKAEVHARLEALCTSRLTARIKENFDEDRCFSGIFMAFPNANLSEAIQIGLCIANQRHFWARLKKKLWLTINHTPAALQGLITGHGETSHLCDWRRCMNPRHILVEPHHLNISRNSCLRKAIKDAEFSRVVSRVCELHDPPCLLHQAALPVESRILLEYERLGHGLPTDKLPPQIQSQDRPCLLNLGITL</sequence>
<dbReference type="Pfam" id="PF05551">
    <property type="entry name" value="zf-His_Me_endon"/>
    <property type="match status" value="1"/>
</dbReference>
<evidence type="ECO:0000259" key="2">
    <source>
        <dbReference type="Pfam" id="PF05551"/>
    </source>
</evidence>
<dbReference type="Proteomes" id="UP000622797">
    <property type="component" value="Unassembled WGS sequence"/>
</dbReference>
<evidence type="ECO:0000256" key="1">
    <source>
        <dbReference type="SAM" id="MobiDB-lite"/>
    </source>
</evidence>
<comment type="caution">
    <text evidence="3">The sequence shown here is derived from an EMBL/GenBank/DDBJ whole genome shotgun (WGS) entry which is preliminary data.</text>
</comment>
<feature type="compositionally biased region" description="Low complexity" evidence="1">
    <location>
        <begin position="20"/>
        <end position="34"/>
    </location>
</feature>
<reference evidence="3" key="1">
    <citation type="journal article" date="2020" name="BMC Genomics">
        <title>Correction to: Identification and distribution of gene clusters required for synthesis of sphingolipid metabolism inhibitors in diverse species of the filamentous fungus Fusarium.</title>
        <authorList>
            <person name="Kim H.S."/>
            <person name="Lohmar J.M."/>
            <person name="Busman M."/>
            <person name="Brown D.W."/>
            <person name="Naumann T.A."/>
            <person name="Divon H.H."/>
            <person name="Lysoe E."/>
            <person name="Uhlig S."/>
            <person name="Proctor R.H."/>
        </authorList>
    </citation>
    <scope>NUCLEOTIDE SEQUENCE</scope>
    <source>
        <strain evidence="3">NRRL 20472</strain>
    </source>
</reference>
<dbReference type="InterPro" id="IPR044925">
    <property type="entry name" value="His-Me_finger_sf"/>
</dbReference>
<dbReference type="GO" id="GO:0004519">
    <property type="term" value="F:endonuclease activity"/>
    <property type="evidence" value="ECO:0007669"/>
    <property type="project" value="InterPro"/>
</dbReference>
<dbReference type="InterPro" id="IPR008704">
    <property type="entry name" value="Endonuclease_Zinc-binding_loop"/>
</dbReference>
<proteinExistence type="predicted"/>
<dbReference type="OrthoDB" id="5104086at2759"/>
<protein>
    <recommendedName>
        <fullName evidence="2">Zinc-binding loop region of homing endonuclease domain-containing protein</fullName>
    </recommendedName>
</protein>
<keyword evidence="4" id="KW-1185">Reference proteome</keyword>
<feature type="region of interest" description="Disordered" evidence="1">
    <location>
        <begin position="1"/>
        <end position="34"/>
    </location>
</feature>
<dbReference type="SUPFAM" id="SSF54060">
    <property type="entry name" value="His-Me finger endonucleases"/>
    <property type="match status" value="1"/>
</dbReference>
<accession>A0A8H4X1B6</accession>
<dbReference type="AlphaFoldDB" id="A0A8H4X1B6"/>
<organism evidence="3 4">
    <name type="scientific">Fusarium sarcochroum</name>
    <dbReference type="NCBI Taxonomy" id="1208366"/>
    <lineage>
        <taxon>Eukaryota</taxon>
        <taxon>Fungi</taxon>
        <taxon>Dikarya</taxon>
        <taxon>Ascomycota</taxon>
        <taxon>Pezizomycotina</taxon>
        <taxon>Sordariomycetes</taxon>
        <taxon>Hypocreomycetidae</taxon>
        <taxon>Hypocreales</taxon>
        <taxon>Nectriaceae</taxon>
        <taxon>Fusarium</taxon>
        <taxon>Fusarium lateritium species complex</taxon>
    </lineage>
</organism>
<evidence type="ECO:0000313" key="4">
    <source>
        <dbReference type="Proteomes" id="UP000622797"/>
    </source>
</evidence>
<gene>
    <name evidence="3" type="ORF">FSARC_11045</name>
</gene>
<dbReference type="InterPro" id="IPR044930">
    <property type="entry name" value="Homing_endonuclease_His-Me"/>
</dbReference>
<dbReference type="EMBL" id="JABEXW010000698">
    <property type="protein sequence ID" value="KAF4958247.1"/>
    <property type="molecule type" value="Genomic_DNA"/>
</dbReference>
<dbReference type="Gene3D" id="3.90.75.10">
    <property type="entry name" value="Homing Intron 3 (I-ppo) Encoded Endonuclease, Chain A"/>
    <property type="match status" value="1"/>
</dbReference>
<reference evidence="3" key="2">
    <citation type="submission" date="2020-05" db="EMBL/GenBank/DDBJ databases">
        <authorList>
            <person name="Kim H.-S."/>
            <person name="Proctor R.H."/>
            <person name="Brown D.W."/>
        </authorList>
    </citation>
    <scope>NUCLEOTIDE SEQUENCE</scope>
    <source>
        <strain evidence="3">NRRL 20472</strain>
    </source>
</reference>
<feature type="domain" description="Zinc-binding loop region of homing endonuclease" evidence="2">
    <location>
        <begin position="284"/>
        <end position="343"/>
    </location>
</feature>
<evidence type="ECO:0000313" key="3">
    <source>
        <dbReference type="EMBL" id="KAF4958247.1"/>
    </source>
</evidence>